<evidence type="ECO:0000256" key="1">
    <source>
        <dbReference type="SAM" id="MobiDB-lite"/>
    </source>
</evidence>
<feature type="compositionally biased region" description="Basic and acidic residues" evidence="1">
    <location>
        <begin position="22"/>
        <end position="46"/>
    </location>
</feature>
<gene>
    <name evidence="2" type="ORF">EYF80_051082</name>
</gene>
<name>A0A4Z2FCX7_9TELE</name>
<accession>A0A4Z2FCX7</accession>
<organism evidence="2 3">
    <name type="scientific">Liparis tanakae</name>
    <name type="common">Tanaka's snailfish</name>
    <dbReference type="NCBI Taxonomy" id="230148"/>
    <lineage>
        <taxon>Eukaryota</taxon>
        <taxon>Metazoa</taxon>
        <taxon>Chordata</taxon>
        <taxon>Craniata</taxon>
        <taxon>Vertebrata</taxon>
        <taxon>Euteleostomi</taxon>
        <taxon>Actinopterygii</taxon>
        <taxon>Neopterygii</taxon>
        <taxon>Teleostei</taxon>
        <taxon>Neoteleostei</taxon>
        <taxon>Acanthomorphata</taxon>
        <taxon>Eupercaria</taxon>
        <taxon>Perciformes</taxon>
        <taxon>Cottioidei</taxon>
        <taxon>Cottales</taxon>
        <taxon>Liparidae</taxon>
        <taxon>Liparis</taxon>
    </lineage>
</organism>
<keyword evidence="3" id="KW-1185">Reference proteome</keyword>
<evidence type="ECO:0000313" key="3">
    <source>
        <dbReference type="Proteomes" id="UP000314294"/>
    </source>
</evidence>
<dbReference type="EMBL" id="SRLO01001342">
    <property type="protein sequence ID" value="TNN38750.1"/>
    <property type="molecule type" value="Genomic_DNA"/>
</dbReference>
<protein>
    <submittedName>
        <fullName evidence="2">Uncharacterized protein</fullName>
    </submittedName>
</protein>
<evidence type="ECO:0000313" key="2">
    <source>
        <dbReference type="EMBL" id="TNN38750.1"/>
    </source>
</evidence>
<dbReference type="AlphaFoldDB" id="A0A4Z2FCX7"/>
<sequence>MAGTIQAPVLQGGRATTAPSSVRERGREEEDREREKGKRERLKKSDTWGAACRKTHLQSGSDGERSTRLWDLSLEALISSSLRSNSELERHRGALRTAAVHHVHMRTLIASMGHAEWL</sequence>
<comment type="caution">
    <text evidence="2">The sequence shown here is derived from an EMBL/GenBank/DDBJ whole genome shotgun (WGS) entry which is preliminary data.</text>
</comment>
<dbReference type="Proteomes" id="UP000314294">
    <property type="component" value="Unassembled WGS sequence"/>
</dbReference>
<feature type="region of interest" description="Disordered" evidence="1">
    <location>
        <begin position="1"/>
        <end position="46"/>
    </location>
</feature>
<proteinExistence type="predicted"/>
<reference evidence="2 3" key="1">
    <citation type="submission" date="2019-03" db="EMBL/GenBank/DDBJ databases">
        <title>First draft genome of Liparis tanakae, snailfish: a comprehensive survey of snailfish specific genes.</title>
        <authorList>
            <person name="Kim W."/>
            <person name="Song I."/>
            <person name="Jeong J.-H."/>
            <person name="Kim D."/>
            <person name="Kim S."/>
            <person name="Ryu S."/>
            <person name="Song J.Y."/>
            <person name="Lee S.K."/>
        </authorList>
    </citation>
    <scope>NUCLEOTIDE SEQUENCE [LARGE SCALE GENOMIC DNA]</scope>
    <source>
        <tissue evidence="2">Muscle</tissue>
    </source>
</reference>